<sequence>MTITSTAWHNSSAVAISILRRVSLLHFQSFTVSSSPSFAPHFPPSTPRTFAVSMAKPSGSGVVRFKVSPSTACVIQKGDITKWFIDGSSDAIVRNSIFLLYSD</sequence>
<dbReference type="Gramene" id="KGN54776">
    <property type="protein sequence ID" value="KGN54776"/>
    <property type="gene ID" value="Csa_4G492210"/>
</dbReference>
<evidence type="ECO:0000313" key="1">
    <source>
        <dbReference type="EMBL" id="KGN54776.1"/>
    </source>
</evidence>
<proteinExistence type="predicted"/>
<evidence type="ECO:0000313" key="2">
    <source>
        <dbReference type="Proteomes" id="UP000029981"/>
    </source>
</evidence>
<accession>A0A0A0L3R2</accession>
<keyword evidence="2" id="KW-1185">Reference proteome</keyword>
<dbReference type="AlphaFoldDB" id="A0A0A0L3R2"/>
<organism evidence="1 2">
    <name type="scientific">Cucumis sativus</name>
    <name type="common">Cucumber</name>
    <dbReference type="NCBI Taxonomy" id="3659"/>
    <lineage>
        <taxon>Eukaryota</taxon>
        <taxon>Viridiplantae</taxon>
        <taxon>Streptophyta</taxon>
        <taxon>Embryophyta</taxon>
        <taxon>Tracheophyta</taxon>
        <taxon>Spermatophyta</taxon>
        <taxon>Magnoliopsida</taxon>
        <taxon>eudicotyledons</taxon>
        <taxon>Gunneridae</taxon>
        <taxon>Pentapetalae</taxon>
        <taxon>rosids</taxon>
        <taxon>fabids</taxon>
        <taxon>Cucurbitales</taxon>
        <taxon>Cucurbitaceae</taxon>
        <taxon>Benincaseae</taxon>
        <taxon>Cucumis</taxon>
    </lineage>
</organism>
<name>A0A0A0L3R2_CUCSA</name>
<reference evidence="1 2" key="4">
    <citation type="journal article" date="2011" name="BMC Genomics">
        <title>RNA-Seq improves annotation of protein-coding genes in the cucumber genome.</title>
        <authorList>
            <person name="Li Z."/>
            <person name="Zhang Z."/>
            <person name="Yan P."/>
            <person name="Huang S."/>
            <person name="Fei Z."/>
            <person name="Lin K."/>
        </authorList>
    </citation>
    <scope>NUCLEOTIDE SEQUENCE [LARGE SCALE GENOMIC DNA]</scope>
    <source>
        <strain evidence="2">cv. 9930</strain>
    </source>
</reference>
<reference evidence="1 2" key="3">
    <citation type="journal article" date="2010" name="BMC Genomics">
        <title>Transcriptome sequencing and comparative analysis of cucumber flowers with different sex types.</title>
        <authorList>
            <person name="Guo S."/>
            <person name="Zheng Y."/>
            <person name="Joung J.G."/>
            <person name="Liu S."/>
            <person name="Zhang Z."/>
            <person name="Crasta O.R."/>
            <person name="Sobral B.W."/>
            <person name="Xu Y."/>
            <person name="Huang S."/>
            <person name="Fei Z."/>
        </authorList>
    </citation>
    <scope>NUCLEOTIDE SEQUENCE [LARGE SCALE GENOMIC DNA]</scope>
    <source>
        <strain evidence="2">cv. 9930</strain>
    </source>
</reference>
<dbReference type="Proteomes" id="UP000029981">
    <property type="component" value="Chromosome 4"/>
</dbReference>
<reference evidence="1 2" key="1">
    <citation type="journal article" date="2009" name="Nat. Genet.">
        <title>The genome of the cucumber, Cucumis sativus L.</title>
        <authorList>
            <person name="Huang S."/>
            <person name="Li R."/>
            <person name="Zhang Z."/>
            <person name="Li L."/>
            <person name="Gu X."/>
            <person name="Fan W."/>
            <person name="Lucas W.J."/>
            <person name="Wang X."/>
            <person name="Xie B."/>
            <person name="Ni P."/>
            <person name="Ren Y."/>
            <person name="Zhu H."/>
            <person name="Li J."/>
            <person name="Lin K."/>
            <person name="Jin W."/>
            <person name="Fei Z."/>
            <person name="Li G."/>
            <person name="Staub J."/>
            <person name="Kilian A."/>
            <person name="van der Vossen E.A."/>
            <person name="Wu Y."/>
            <person name="Guo J."/>
            <person name="He J."/>
            <person name="Jia Z."/>
            <person name="Ren Y."/>
            <person name="Tian G."/>
            <person name="Lu Y."/>
            <person name="Ruan J."/>
            <person name="Qian W."/>
            <person name="Wang M."/>
            <person name="Huang Q."/>
            <person name="Li B."/>
            <person name="Xuan Z."/>
            <person name="Cao J."/>
            <person name="Asan"/>
            <person name="Wu Z."/>
            <person name="Zhang J."/>
            <person name="Cai Q."/>
            <person name="Bai Y."/>
            <person name="Zhao B."/>
            <person name="Han Y."/>
            <person name="Li Y."/>
            <person name="Li X."/>
            <person name="Wang S."/>
            <person name="Shi Q."/>
            <person name="Liu S."/>
            <person name="Cho W.K."/>
            <person name="Kim J.Y."/>
            <person name="Xu Y."/>
            <person name="Heller-Uszynska K."/>
            <person name="Miao H."/>
            <person name="Cheng Z."/>
            <person name="Zhang S."/>
            <person name="Wu J."/>
            <person name="Yang Y."/>
            <person name="Kang H."/>
            <person name="Li M."/>
            <person name="Liang H."/>
            <person name="Ren X."/>
            <person name="Shi Z."/>
            <person name="Wen M."/>
            <person name="Jian M."/>
            <person name="Yang H."/>
            <person name="Zhang G."/>
            <person name="Yang Z."/>
            <person name="Chen R."/>
            <person name="Liu S."/>
            <person name="Li J."/>
            <person name="Ma L."/>
            <person name="Liu H."/>
            <person name="Zhou Y."/>
            <person name="Zhao J."/>
            <person name="Fang X."/>
            <person name="Li G."/>
            <person name="Fang L."/>
            <person name="Li Y."/>
            <person name="Liu D."/>
            <person name="Zheng H."/>
            <person name="Zhang Y."/>
            <person name="Qin N."/>
            <person name="Li Z."/>
            <person name="Yang G."/>
            <person name="Yang S."/>
            <person name="Bolund L."/>
            <person name="Kristiansen K."/>
            <person name="Zheng H."/>
            <person name="Li S."/>
            <person name="Zhang X."/>
            <person name="Yang H."/>
            <person name="Wang J."/>
            <person name="Sun R."/>
            <person name="Zhang B."/>
            <person name="Jiang S."/>
            <person name="Wang J."/>
            <person name="Du Y."/>
            <person name="Li S."/>
        </authorList>
    </citation>
    <scope>NUCLEOTIDE SEQUENCE [LARGE SCALE GENOMIC DNA]</scope>
    <source>
        <strain evidence="2">cv. 9930</strain>
    </source>
</reference>
<dbReference type="EMBL" id="CM002925">
    <property type="protein sequence ID" value="KGN54776.1"/>
    <property type="molecule type" value="Genomic_DNA"/>
</dbReference>
<reference evidence="1 2" key="2">
    <citation type="journal article" date="2009" name="PLoS ONE">
        <title>An integrated genetic and cytogenetic map of the cucumber genome.</title>
        <authorList>
            <person name="Ren Y."/>
            <person name="Zhang Z."/>
            <person name="Liu J."/>
            <person name="Staub J.E."/>
            <person name="Han Y."/>
            <person name="Cheng Z."/>
            <person name="Li X."/>
            <person name="Lu J."/>
            <person name="Miao H."/>
            <person name="Kang H."/>
            <person name="Xie B."/>
            <person name="Gu X."/>
            <person name="Wang X."/>
            <person name="Du Y."/>
            <person name="Jin W."/>
            <person name="Huang S."/>
        </authorList>
    </citation>
    <scope>NUCLEOTIDE SEQUENCE [LARGE SCALE GENOMIC DNA]</scope>
    <source>
        <strain evidence="2">cv. 9930</strain>
    </source>
</reference>
<protein>
    <submittedName>
        <fullName evidence="1">Uncharacterized protein</fullName>
    </submittedName>
</protein>
<gene>
    <name evidence="1" type="ORF">Csa_4G492210</name>
</gene>